<gene>
    <name evidence="3" type="ORF">QBC34DRAFT_55517</name>
</gene>
<dbReference type="AlphaFoldDB" id="A0AAV9GT71"/>
<protein>
    <recommendedName>
        <fullName evidence="5">Mid2 domain-containing protein</fullName>
    </recommendedName>
</protein>
<evidence type="ECO:0000256" key="1">
    <source>
        <dbReference type="SAM" id="MobiDB-lite"/>
    </source>
</evidence>
<dbReference type="Proteomes" id="UP001321760">
    <property type="component" value="Unassembled WGS sequence"/>
</dbReference>
<evidence type="ECO:0008006" key="5">
    <source>
        <dbReference type="Google" id="ProtNLM"/>
    </source>
</evidence>
<accession>A0AAV9GT71</accession>
<evidence type="ECO:0000256" key="2">
    <source>
        <dbReference type="SAM" id="Phobius"/>
    </source>
</evidence>
<keyword evidence="4" id="KW-1185">Reference proteome</keyword>
<organism evidence="3 4">
    <name type="scientific">Podospora aff. communis PSN243</name>
    <dbReference type="NCBI Taxonomy" id="3040156"/>
    <lineage>
        <taxon>Eukaryota</taxon>
        <taxon>Fungi</taxon>
        <taxon>Dikarya</taxon>
        <taxon>Ascomycota</taxon>
        <taxon>Pezizomycotina</taxon>
        <taxon>Sordariomycetes</taxon>
        <taxon>Sordariomycetidae</taxon>
        <taxon>Sordariales</taxon>
        <taxon>Podosporaceae</taxon>
        <taxon>Podospora</taxon>
    </lineage>
</organism>
<reference evidence="3" key="1">
    <citation type="journal article" date="2023" name="Mol. Phylogenet. Evol.">
        <title>Genome-scale phylogeny and comparative genomics of the fungal order Sordariales.</title>
        <authorList>
            <person name="Hensen N."/>
            <person name="Bonometti L."/>
            <person name="Westerberg I."/>
            <person name="Brannstrom I.O."/>
            <person name="Guillou S."/>
            <person name="Cros-Aarteil S."/>
            <person name="Calhoun S."/>
            <person name="Haridas S."/>
            <person name="Kuo A."/>
            <person name="Mondo S."/>
            <person name="Pangilinan J."/>
            <person name="Riley R."/>
            <person name="LaButti K."/>
            <person name="Andreopoulos B."/>
            <person name="Lipzen A."/>
            <person name="Chen C."/>
            <person name="Yan M."/>
            <person name="Daum C."/>
            <person name="Ng V."/>
            <person name="Clum A."/>
            <person name="Steindorff A."/>
            <person name="Ohm R.A."/>
            <person name="Martin F."/>
            <person name="Silar P."/>
            <person name="Natvig D.O."/>
            <person name="Lalanne C."/>
            <person name="Gautier V."/>
            <person name="Ament-Velasquez S.L."/>
            <person name="Kruys A."/>
            <person name="Hutchinson M.I."/>
            <person name="Powell A.J."/>
            <person name="Barry K."/>
            <person name="Miller A.N."/>
            <person name="Grigoriev I.V."/>
            <person name="Debuchy R."/>
            <person name="Gladieux P."/>
            <person name="Hiltunen Thoren M."/>
            <person name="Johannesson H."/>
        </authorList>
    </citation>
    <scope>NUCLEOTIDE SEQUENCE</scope>
    <source>
        <strain evidence="3">PSN243</strain>
    </source>
</reference>
<keyword evidence="2" id="KW-0472">Membrane</keyword>
<dbReference type="EMBL" id="MU865928">
    <property type="protein sequence ID" value="KAK4451442.1"/>
    <property type="molecule type" value="Genomic_DNA"/>
</dbReference>
<comment type="caution">
    <text evidence="3">The sequence shown here is derived from an EMBL/GenBank/DDBJ whole genome shotgun (WGS) entry which is preliminary data.</text>
</comment>
<feature type="region of interest" description="Disordered" evidence="1">
    <location>
        <begin position="234"/>
        <end position="256"/>
    </location>
</feature>
<feature type="transmembrane region" description="Helical" evidence="2">
    <location>
        <begin position="191"/>
        <end position="214"/>
    </location>
</feature>
<keyword evidence="2" id="KW-1133">Transmembrane helix</keyword>
<keyword evidence="2" id="KW-0812">Transmembrane</keyword>
<reference evidence="3" key="2">
    <citation type="submission" date="2023-05" db="EMBL/GenBank/DDBJ databases">
        <authorList>
            <consortium name="Lawrence Berkeley National Laboratory"/>
            <person name="Steindorff A."/>
            <person name="Hensen N."/>
            <person name="Bonometti L."/>
            <person name="Westerberg I."/>
            <person name="Brannstrom I.O."/>
            <person name="Guillou S."/>
            <person name="Cros-Aarteil S."/>
            <person name="Calhoun S."/>
            <person name="Haridas S."/>
            <person name="Kuo A."/>
            <person name="Mondo S."/>
            <person name="Pangilinan J."/>
            <person name="Riley R."/>
            <person name="Labutti K."/>
            <person name="Andreopoulos B."/>
            <person name="Lipzen A."/>
            <person name="Chen C."/>
            <person name="Yanf M."/>
            <person name="Daum C."/>
            <person name="Ng V."/>
            <person name="Clum A."/>
            <person name="Ohm R."/>
            <person name="Martin F."/>
            <person name="Silar P."/>
            <person name="Natvig D."/>
            <person name="Lalanne C."/>
            <person name="Gautier V."/>
            <person name="Ament-Velasquez S.L."/>
            <person name="Kruys A."/>
            <person name="Hutchinson M.I."/>
            <person name="Powell A.J."/>
            <person name="Barry K."/>
            <person name="Miller A.N."/>
            <person name="Grigoriev I.V."/>
            <person name="Debuchy R."/>
            <person name="Gladieux P."/>
            <person name="Thoren M.H."/>
            <person name="Johannesson H."/>
        </authorList>
    </citation>
    <scope>NUCLEOTIDE SEQUENCE</scope>
    <source>
        <strain evidence="3">PSN243</strain>
    </source>
</reference>
<evidence type="ECO:0000313" key="3">
    <source>
        <dbReference type="EMBL" id="KAK4451442.1"/>
    </source>
</evidence>
<name>A0AAV9GT71_9PEZI</name>
<feature type="compositionally biased region" description="Basic and acidic residues" evidence="1">
    <location>
        <begin position="234"/>
        <end position="254"/>
    </location>
</feature>
<proteinExistence type="predicted"/>
<sequence length="283" mass="30373">MERPNTRPDHALDRSHFLFRQWTYYATDSSARIRLLVYKHGVTTRDVDCRPPGWYISQGTFSPGICPYRWATVKVEMLPNSLTSIQCCPTGYSILAQDLSATGSNLTQCVSAFTTTGVNVLVYKAPPFTTHADLSEVSGQLTYLFSPVHVLHAETDLSILPTEKAGDTPAPTGPAAGNVAGEAGADLNSGAIAGIVIGAVLCVILVVLGALFVWKRKGAERRARQEIGYDGRAEMSADGAEAKPFEAGVKEKSPADINAVRSPVEMFADAEPPLPARSPIELP</sequence>
<evidence type="ECO:0000313" key="4">
    <source>
        <dbReference type="Proteomes" id="UP001321760"/>
    </source>
</evidence>